<proteinExistence type="predicted"/>
<dbReference type="EMBL" id="GBXM01028391">
    <property type="protein sequence ID" value="JAH80186.1"/>
    <property type="molecule type" value="Transcribed_RNA"/>
</dbReference>
<evidence type="ECO:0000313" key="1">
    <source>
        <dbReference type="EMBL" id="JAH80186.1"/>
    </source>
</evidence>
<name>A0A0E9VQ60_ANGAN</name>
<dbReference type="AlphaFoldDB" id="A0A0E9VQ60"/>
<protein>
    <submittedName>
        <fullName evidence="1">Uncharacterized protein</fullName>
    </submittedName>
</protein>
<sequence>MSGFDTIALNQISHITNGEENKRPFFPTQLYKRGRGKQFDGYLIEFSQAK</sequence>
<reference evidence="1" key="1">
    <citation type="submission" date="2014-11" db="EMBL/GenBank/DDBJ databases">
        <authorList>
            <person name="Amaro Gonzalez C."/>
        </authorList>
    </citation>
    <scope>NUCLEOTIDE SEQUENCE</scope>
</reference>
<organism evidence="1">
    <name type="scientific">Anguilla anguilla</name>
    <name type="common">European freshwater eel</name>
    <name type="synonym">Muraena anguilla</name>
    <dbReference type="NCBI Taxonomy" id="7936"/>
    <lineage>
        <taxon>Eukaryota</taxon>
        <taxon>Metazoa</taxon>
        <taxon>Chordata</taxon>
        <taxon>Craniata</taxon>
        <taxon>Vertebrata</taxon>
        <taxon>Euteleostomi</taxon>
        <taxon>Actinopterygii</taxon>
        <taxon>Neopterygii</taxon>
        <taxon>Teleostei</taxon>
        <taxon>Anguilliformes</taxon>
        <taxon>Anguillidae</taxon>
        <taxon>Anguilla</taxon>
    </lineage>
</organism>
<accession>A0A0E9VQ60</accession>
<reference evidence="1" key="2">
    <citation type="journal article" date="2015" name="Fish Shellfish Immunol.">
        <title>Early steps in the European eel (Anguilla anguilla)-Vibrio vulnificus interaction in the gills: Role of the RtxA13 toxin.</title>
        <authorList>
            <person name="Callol A."/>
            <person name="Pajuelo D."/>
            <person name="Ebbesson L."/>
            <person name="Teles M."/>
            <person name="MacKenzie S."/>
            <person name="Amaro C."/>
        </authorList>
    </citation>
    <scope>NUCLEOTIDE SEQUENCE</scope>
</reference>